<name>A0A915KQZ9_ROMCU</name>
<sequence>MRKILENENKLPTFEEDFQQPKKQLVMIGTPEEIREAQKKDLYITKLLKTLEQKQISTISSVFHTKNEILYRTSKQANGAWAIVVPTTLIESVMYQFQQDLET</sequence>
<evidence type="ECO:0000313" key="2">
    <source>
        <dbReference type="WBParaSite" id="nRc.2.0.1.t41317-RA"/>
    </source>
</evidence>
<proteinExistence type="predicted"/>
<reference evidence="2" key="1">
    <citation type="submission" date="2022-11" db="UniProtKB">
        <authorList>
            <consortium name="WormBaseParasite"/>
        </authorList>
    </citation>
    <scope>IDENTIFICATION</scope>
</reference>
<keyword evidence="1" id="KW-1185">Reference proteome</keyword>
<protein>
    <submittedName>
        <fullName evidence="2">Uncharacterized protein</fullName>
    </submittedName>
</protein>
<evidence type="ECO:0000313" key="1">
    <source>
        <dbReference type="Proteomes" id="UP000887565"/>
    </source>
</evidence>
<dbReference type="AlphaFoldDB" id="A0A915KQZ9"/>
<organism evidence="1 2">
    <name type="scientific">Romanomermis culicivorax</name>
    <name type="common">Nematode worm</name>
    <dbReference type="NCBI Taxonomy" id="13658"/>
    <lineage>
        <taxon>Eukaryota</taxon>
        <taxon>Metazoa</taxon>
        <taxon>Ecdysozoa</taxon>
        <taxon>Nematoda</taxon>
        <taxon>Enoplea</taxon>
        <taxon>Dorylaimia</taxon>
        <taxon>Mermithida</taxon>
        <taxon>Mermithoidea</taxon>
        <taxon>Mermithidae</taxon>
        <taxon>Romanomermis</taxon>
    </lineage>
</organism>
<dbReference type="WBParaSite" id="nRc.2.0.1.t41317-RA">
    <property type="protein sequence ID" value="nRc.2.0.1.t41317-RA"/>
    <property type="gene ID" value="nRc.2.0.1.g41317"/>
</dbReference>
<accession>A0A915KQZ9</accession>
<dbReference type="Proteomes" id="UP000887565">
    <property type="component" value="Unplaced"/>
</dbReference>